<accession>A0ABP9K0T9</accession>
<evidence type="ECO:0000313" key="6">
    <source>
        <dbReference type="Proteomes" id="UP001500603"/>
    </source>
</evidence>
<dbReference type="PRINTS" id="PR00037">
    <property type="entry name" value="HTHLACR"/>
</dbReference>
<proteinExistence type="predicted"/>
<dbReference type="EMBL" id="BAABJM010000001">
    <property type="protein sequence ID" value="GAA5048955.1"/>
    <property type="molecule type" value="Genomic_DNA"/>
</dbReference>
<dbReference type="PROSITE" id="PS00894">
    <property type="entry name" value="HTH_DEOR_1"/>
    <property type="match status" value="1"/>
</dbReference>
<evidence type="ECO:0000313" key="5">
    <source>
        <dbReference type="EMBL" id="GAA5048955.1"/>
    </source>
</evidence>
<dbReference type="SUPFAM" id="SSF100950">
    <property type="entry name" value="NagB/RpiA/CoA transferase-like"/>
    <property type="match status" value="1"/>
</dbReference>
<dbReference type="RefSeq" id="WP_345494554.1">
    <property type="nucleotide sequence ID" value="NZ_BAABJM010000001.1"/>
</dbReference>
<dbReference type="PANTHER" id="PTHR30363">
    <property type="entry name" value="HTH-TYPE TRANSCRIPTIONAL REGULATOR SRLR-RELATED"/>
    <property type="match status" value="1"/>
</dbReference>
<dbReference type="InterPro" id="IPR018356">
    <property type="entry name" value="Tscrpt_reg_HTH_DeoR_CS"/>
</dbReference>
<comment type="caution">
    <text evidence="5">The sequence shown here is derived from an EMBL/GenBank/DDBJ whole genome shotgun (WGS) entry which is preliminary data.</text>
</comment>
<dbReference type="InterPro" id="IPR037171">
    <property type="entry name" value="NagB/RpiA_transferase-like"/>
</dbReference>
<keyword evidence="2 5" id="KW-0238">DNA-binding</keyword>
<keyword evidence="1" id="KW-0805">Transcription regulation</keyword>
<keyword evidence="3" id="KW-0804">Transcription</keyword>
<dbReference type="Gene3D" id="3.40.50.1360">
    <property type="match status" value="1"/>
</dbReference>
<organism evidence="5 6">
    <name type="scientific">Nocardia callitridis</name>
    <dbReference type="NCBI Taxonomy" id="648753"/>
    <lineage>
        <taxon>Bacteria</taxon>
        <taxon>Bacillati</taxon>
        <taxon>Actinomycetota</taxon>
        <taxon>Actinomycetes</taxon>
        <taxon>Mycobacteriales</taxon>
        <taxon>Nocardiaceae</taxon>
        <taxon>Nocardia</taxon>
    </lineage>
</organism>
<dbReference type="SUPFAM" id="SSF46785">
    <property type="entry name" value="Winged helix' DNA-binding domain"/>
    <property type="match status" value="1"/>
</dbReference>
<dbReference type="SMART" id="SM01134">
    <property type="entry name" value="DeoRC"/>
    <property type="match status" value="1"/>
</dbReference>
<dbReference type="Gene3D" id="1.10.10.10">
    <property type="entry name" value="Winged helix-like DNA-binding domain superfamily/Winged helix DNA-binding domain"/>
    <property type="match status" value="1"/>
</dbReference>
<gene>
    <name evidence="5" type="ORF">GCM10023318_17370</name>
</gene>
<keyword evidence="6" id="KW-1185">Reference proteome</keyword>
<dbReference type="InterPro" id="IPR001034">
    <property type="entry name" value="DeoR_HTH"/>
</dbReference>
<protein>
    <submittedName>
        <fullName evidence="5">DeoR/GlpR family DNA-binding transcription regulator</fullName>
    </submittedName>
</protein>
<dbReference type="PANTHER" id="PTHR30363:SF44">
    <property type="entry name" value="AGA OPERON TRANSCRIPTIONAL REPRESSOR-RELATED"/>
    <property type="match status" value="1"/>
</dbReference>
<evidence type="ECO:0000256" key="3">
    <source>
        <dbReference type="ARBA" id="ARBA00023163"/>
    </source>
</evidence>
<dbReference type="PROSITE" id="PS51000">
    <property type="entry name" value="HTH_DEOR_2"/>
    <property type="match status" value="1"/>
</dbReference>
<dbReference type="Pfam" id="PF00455">
    <property type="entry name" value="DeoRC"/>
    <property type="match status" value="1"/>
</dbReference>
<evidence type="ECO:0000259" key="4">
    <source>
        <dbReference type="PROSITE" id="PS51000"/>
    </source>
</evidence>
<evidence type="ECO:0000256" key="1">
    <source>
        <dbReference type="ARBA" id="ARBA00023015"/>
    </source>
</evidence>
<dbReference type="SMART" id="SM00420">
    <property type="entry name" value="HTH_DEOR"/>
    <property type="match status" value="1"/>
</dbReference>
<reference evidence="6" key="1">
    <citation type="journal article" date="2019" name="Int. J. Syst. Evol. Microbiol.">
        <title>The Global Catalogue of Microorganisms (GCM) 10K type strain sequencing project: providing services to taxonomists for standard genome sequencing and annotation.</title>
        <authorList>
            <consortium name="The Broad Institute Genomics Platform"/>
            <consortium name="The Broad Institute Genome Sequencing Center for Infectious Disease"/>
            <person name="Wu L."/>
            <person name="Ma J."/>
        </authorList>
    </citation>
    <scope>NUCLEOTIDE SEQUENCE [LARGE SCALE GENOMIC DNA]</scope>
    <source>
        <strain evidence="6">JCM 18298</strain>
    </source>
</reference>
<dbReference type="GO" id="GO:0003677">
    <property type="term" value="F:DNA binding"/>
    <property type="evidence" value="ECO:0007669"/>
    <property type="project" value="UniProtKB-KW"/>
</dbReference>
<evidence type="ECO:0000256" key="2">
    <source>
        <dbReference type="ARBA" id="ARBA00023125"/>
    </source>
</evidence>
<dbReference type="Proteomes" id="UP001500603">
    <property type="component" value="Unassembled WGS sequence"/>
</dbReference>
<sequence length="266" mass="28264">MTSATGPTNRPQRWNRLLELLAESGRLSVEETAERLGVSAATVRRDFTTLAEQQLATRTHGGVVATSVAYELPARYRQTADAAKQRIAERAAALVDARSVVGINGGTTTTVVARALAGRTDPELSGDQQLTLVTNALNIAGEMVLRPHIRTIVLGGVARRESYELHGPLAERALAELRLDELILGVNAISVDGGAQCRHIDEAGVTTEMVRRCGRVLVVATSDKLQRSALARICGIDEVDVLITDADADPAAVTAMEAAGVRVDVV</sequence>
<feature type="domain" description="HTH deoR-type" evidence="4">
    <location>
        <begin position="10"/>
        <end position="65"/>
    </location>
</feature>
<dbReference type="InterPro" id="IPR036388">
    <property type="entry name" value="WH-like_DNA-bd_sf"/>
</dbReference>
<dbReference type="InterPro" id="IPR036390">
    <property type="entry name" value="WH_DNA-bd_sf"/>
</dbReference>
<dbReference type="InterPro" id="IPR050313">
    <property type="entry name" value="Carb_Metab_HTH_regulators"/>
</dbReference>
<dbReference type="InterPro" id="IPR014036">
    <property type="entry name" value="DeoR-like_C"/>
</dbReference>
<dbReference type="Pfam" id="PF08220">
    <property type="entry name" value="HTH_DeoR"/>
    <property type="match status" value="1"/>
</dbReference>
<name>A0ABP9K0T9_9NOCA</name>